<accession>A0A1Z4JLZ5</accession>
<protein>
    <recommendedName>
        <fullName evidence="1">Transposase IS110-like N-terminal domain-containing protein</fullName>
    </recommendedName>
</protein>
<keyword evidence="3" id="KW-1185">Reference proteome</keyword>
<dbReference type="GO" id="GO:0004803">
    <property type="term" value="F:transposase activity"/>
    <property type="evidence" value="ECO:0007669"/>
    <property type="project" value="InterPro"/>
</dbReference>
<dbReference type="PANTHER" id="PTHR33055">
    <property type="entry name" value="TRANSPOSASE FOR INSERTION SEQUENCE ELEMENT IS1111A"/>
    <property type="match status" value="1"/>
</dbReference>
<feature type="domain" description="Transposase IS110-like N-terminal" evidence="1">
    <location>
        <begin position="7"/>
        <end position="167"/>
    </location>
</feature>
<evidence type="ECO:0000313" key="3">
    <source>
        <dbReference type="Proteomes" id="UP000217895"/>
    </source>
</evidence>
<dbReference type="GO" id="GO:0003677">
    <property type="term" value="F:DNA binding"/>
    <property type="evidence" value="ECO:0007669"/>
    <property type="project" value="InterPro"/>
</dbReference>
<proteinExistence type="predicted"/>
<reference evidence="2 3" key="1">
    <citation type="submission" date="2017-06" db="EMBL/GenBank/DDBJ databases">
        <title>Genome sequencing of cyanobaciteial culture collection at National Institute for Environmental Studies (NIES).</title>
        <authorList>
            <person name="Hirose Y."/>
            <person name="Shimura Y."/>
            <person name="Fujisawa T."/>
            <person name="Nakamura Y."/>
            <person name="Kawachi M."/>
        </authorList>
    </citation>
    <scope>NUCLEOTIDE SEQUENCE [LARGE SCALE GENOMIC DNA]</scope>
    <source>
        <strain evidence="2 3">NIES-2135</strain>
    </source>
</reference>
<dbReference type="InterPro" id="IPR002525">
    <property type="entry name" value="Transp_IS110-like_N"/>
</dbReference>
<name>A0A1Z4JLZ5_LEPBY</name>
<dbReference type="EMBL" id="AP018203">
    <property type="protein sequence ID" value="BAY57782.1"/>
    <property type="molecule type" value="Genomic_DNA"/>
</dbReference>
<dbReference type="InterPro" id="IPR047650">
    <property type="entry name" value="Transpos_IS110"/>
</dbReference>
<sequence length="404" mass="45912">MNSPRVVGIDIGSGKIVACLLTERPTHPQTFYQQYDFHEFTLNREGLNQLLALKPAIAIYEPTGTAYSALWVARLEEAGVECRAVDHGKARAYRKSLGLPDKDDFADSLALACYGLDPFKQSKFDYLRKREPKIQQIRSLVLRLQHLDRRKNPIVNRLRQDLAQAFPEKMNAHCDGAPLFWGWLAGERNSKRYDRLLEQSIGFGITDEIELQAKALTACFREEQFITQKLRHLVQSDPQFTPYLKVFAEFGFGEKVSALLLSAIYPLEDFLLNGKPEVHIRKGRNSGNPTTRYLSLRRFQKAIGCAPVREDSGSSKKSRAGGSSLCRKALWLWIFTRIETSTKTSNARILEARQLHQAALDRYSLHSNEKPKGVKVKLARAYTRRKVSIWLFDALVKAVTSGQN</sequence>
<dbReference type="Proteomes" id="UP000217895">
    <property type="component" value="Chromosome"/>
</dbReference>
<evidence type="ECO:0000313" key="2">
    <source>
        <dbReference type="EMBL" id="BAY57782.1"/>
    </source>
</evidence>
<dbReference type="GO" id="GO:0006313">
    <property type="term" value="P:DNA transposition"/>
    <property type="evidence" value="ECO:0007669"/>
    <property type="project" value="InterPro"/>
</dbReference>
<dbReference type="PANTHER" id="PTHR33055:SF17">
    <property type="entry name" value="THIRD ORF IN TRANSPOSON ISC1491"/>
    <property type="match status" value="1"/>
</dbReference>
<evidence type="ECO:0000259" key="1">
    <source>
        <dbReference type="Pfam" id="PF01548"/>
    </source>
</evidence>
<dbReference type="Pfam" id="PF01548">
    <property type="entry name" value="DEDD_Tnp_IS110"/>
    <property type="match status" value="1"/>
</dbReference>
<organism evidence="2 3">
    <name type="scientific">Leptolyngbya boryana NIES-2135</name>
    <dbReference type="NCBI Taxonomy" id="1973484"/>
    <lineage>
        <taxon>Bacteria</taxon>
        <taxon>Bacillati</taxon>
        <taxon>Cyanobacteriota</taxon>
        <taxon>Cyanophyceae</taxon>
        <taxon>Leptolyngbyales</taxon>
        <taxon>Leptolyngbyaceae</taxon>
        <taxon>Leptolyngbya group</taxon>
        <taxon>Leptolyngbya</taxon>
    </lineage>
</organism>
<gene>
    <name evidence="2" type="ORF">NIES2135_46530</name>
</gene>
<dbReference type="AlphaFoldDB" id="A0A1Z4JLZ5"/>